<evidence type="ECO:0000313" key="2">
    <source>
        <dbReference type="Proteomes" id="UP000321409"/>
    </source>
</evidence>
<gene>
    <name evidence="1" type="ORF">LDI01_29930</name>
</gene>
<dbReference type="EMBL" id="BKAB01000162">
    <property type="protein sequence ID" value="GEP25400.1"/>
    <property type="molecule type" value="Genomic_DNA"/>
</dbReference>
<name>A0ABQ0XH85_9LACO</name>
<comment type="caution">
    <text evidence="1">The sequence shown here is derived from an EMBL/GenBank/DDBJ whole genome shotgun (WGS) entry which is preliminary data.</text>
</comment>
<accession>A0ABQ0XH85</accession>
<dbReference type="Proteomes" id="UP000321409">
    <property type="component" value="Unassembled WGS sequence"/>
</dbReference>
<keyword evidence="2" id="KW-1185">Reference proteome</keyword>
<sequence>MSDTIEAIEQVMSLSDYINKVGKIHLIQESKLKQPNSEKQMNIYYRGQNQDFPNTLPSNS</sequence>
<protein>
    <submittedName>
        <fullName evidence="1">Uncharacterized protein</fullName>
    </submittedName>
</protein>
<evidence type="ECO:0000313" key="1">
    <source>
        <dbReference type="EMBL" id="GEP25400.1"/>
    </source>
</evidence>
<dbReference type="RefSeq" id="WP_057864476.1">
    <property type="nucleotide sequence ID" value="NZ_BKAB01000162.1"/>
</dbReference>
<organism evidence="1 2">
    <name type="scientific">Lentilactobacillus diolivorans</name>
    <dbReference type="NCBI Taxonomy" id="179838"/>
    <lineage>
        <taxon>Bacteria</taxon>
        <taxon>Bacillati</taxon>
        <taxon>Bacillota</taxon>
        <taxon>Bacilli</taxon>
        <taxon>Lactobacillales</taxon>
        <taxon>Lactobacillaceae</taxon>
        <taxon>Lentilactobacillus</taxon>
    </lineage>
</organism>
<proteinExistence type="predicted"/>
<reference evidence="1 2" key="1">
    <citation type="submission" date="2019-07" db="EMBL/GenBank/DDBJ databases">
        <title>Whole genome shotgun sequence of Lactobacillus diolivorans NBRC 107869.</title>
        <authorList>
            <person name="Hosoyama A."/>
            <person name="Uohara A."/>
            <person name="Ohji S."/>
            <person name="Ichikawa N."/>
        </authorList>
    </citation>
    <scope>NUCLEOTIDE SEQUENCE [LARGE SCALE GENOMIC DNA]</scope>
    <source>
        <strain evidence="1 2">NBRC 107869</strain>
    </source>
</reference>